<keyword evidence="5" id="KW-1185">Reference proteome</keyword>
<comment type="similarity">
    <text evidence="1">Belongs to the mycobacterial PPE family.</text>
</comment>
<feature type="domain" description="PPE" evidence="3">
    <location>
        <begin position="7"/>
        <end position="170"/>
    </location>
</feature>
<organism evidence="4 5">
    <name type="scientific">Mycolicibacterium vanbaalenii</name>
    <name type="common">Mycobacterium vanbaalenii</name>
    <dbReference type="NCBI Taxonomy" id="110539"/>
    <lineage>
        <taxon>Bacteria</taxon>
        <taxon>Bacillati</taxon>
        <taxon>Actinomycetota</taxon>
        <taxon>Actinomycetes</taxon>
        <taxon>Mycobacteriales</taxon>
        <taxon>Mycobacteriaceae</taxon>
        <taxon>Mycolicibacterium</taxon>
    </lineage>
</organism>
<evidence type="ECO:0000256" key="2">
    <source>
        <dbReference type="SAM" id="MobiDB-lite"/>
    </source>
</evidence>
<dbReference type="SUPFAM" id="SSF140459">
    <property type="entry name" value="PE/PPE dimer-like"/>
    <property type="match status" value="1"/>
</dbReference>
<evidence type="ECO:0000313" key="4">
    <source>
        <dbReference type="EMBL" id="CAA0126502.1"/>
    </source>
</evidence>
<protein>
    <submittedName>
        <fullName evidence="4">Putative PPE family protein PPE32</fullName>
    </submittedName>
</protein>
<feature type="region of interest" description="Disordered" evidence="2">
    <location>
        <begin position="360"/>
        <end position="379"/>
    </location>
</feature>
<dbReference type="AlphaFoldDB" id="A0A5S9R2D4"/>
<reference evidence="4 5" key="1">
    <citation type="submission" date="2019-11" db="EMBL/GenBank/DDBJ databases">
        <authorList>
            <person name="Holert J."/>
        </authorList>
    </citation>
    <scope>NUCLEOTIDE SEQUENCE [LARGE SCALE GENOMIC DNA]</scope>
    <source>
        <strain evidence="4">BC8_1</strain>
    </source>
</reference>
<dbReference type="RefSeq" id="WP_159232404.1">
    <property type="nucleotide sequence ID" value="NZ_CACSIP010000025.1"/>
</dbReference>
<gene>
    <name evidence="4" type="ORF">AELLOGFF_04814</name>
</gene>
<proteinExistence type="inferred from homology"/>
<evidence type="ECO:0000313" key="5">
    <source>
        <dbReference type="Proteomes" id="UP000430146"/>
    </source>
</evidence>
<accession>A0A5S9R2D4</accession>
<dbReference type="EMBL" id="CACSIP010000025">
    <property type="protein sequence ID" value="CAA0126502.1"/>
    <property type="molecule type" value="Genomic_DNA"/>
</dbReference>
<dbReference type="OrthoDB" id="4721978at2"/>
<dbReference type="Pfam" id="PF00823">
    <property type="entry name" value="PPE"/>
    <property type="match status" value="1"/>
</dbReference>
<name>A0A5S9R2D4_MYCVN</name>
<evidence type="ECO:0000256" key="1">
    <source>
        <dbReference type="ARBA" id="ARBA00010652"/>
    </source>
</evidence>
<dbReference type="Proteomes" id="UP000430146">
    <property type="component" value="Unassembled WGS sequence"/>
</dbReference>
<sequence length="398" mass="38655">MLGADAAALPPGQNHMLMVGAPGTGPAGVAAWGALMQSIADGCAAQAAAKGATTATTATEWIGVSGTAMASSAVPEIADLAVMAAHCLKNSVLAESMVQAYTSALGGMVPEPVCDGNRMTWAALAGSNVFGQNFPPMNFLDGEYFLDYWPRNSALRMGYGSAVDGAVSALAVPPVVTAAPANPAIQAAGASAMQGEQAAQTGVNASMRASAEAASPMNSGVMGQMMQIVTMAPSMAGQLAGMLPQLLQTLVQPLMSMPQQAMSLFAPALSSLGQGMSSLGGASSALPASTALSGVGAGSGGGLSAALGATRPVSGIGTVSGGLGVPAGWSPAATTKNVSRGASAAAATGLGGAAPMYGPMGAARRGEGSSEPHSATAGRLGIRLAKQPPVVTAGGGEI</sequence>
<dbReference type="InterPro" id="IPR000030">
    <property type="entry name" value="PPE_dom"/>
</dbReference>
<evidence type="ECO:0000259" key="3">
    <source>
        <dbReference type="Pfam" id="PF00823"/>
    </source>
</evidence>
<dbReference type="Gene3D" id="1.20.1260.20">
    <property type="entry name" value="PPE superfamily"/>
    <property type="match status" value="1"/>
</dbReference>
<dbReference type="InterPro" id="IPR038332">
    <property type="entry name" value="PPE_sf"/>
</dbReference>